<feature type="region of interest" description="Disordered" evidence="1">
    <location>
        <begin position="59"/>
        <end position="94"/>
    </location>
</feature>
<dbReference type="EMBL" id="OUUZ01000018">
    <property type="protein sequence ID" value="SPQ26698.1"/>
    <property type="molecule type" value="Genomic_DNA"/>
</dbReference>
<evidence type="ECO:0000256" key="1">
    <source>
        <dbReference type="SAM" id="MobiDB-lite"/>
    </source>
</evidence>
<feature type="compositionally biased region" description="Polar residues" evidence="1">
    <location>
        <begin position="1"/>
        <end position="10"/>
    </location>
</feature>
<proteinExistence type="predicted"/>
<evidence type="ECO:0000313" key="2">
    <source>
        <dbReference type="EMBL" id="SPQ26698.1"/>
    </source>
</evidence>
<feature type="region of interest" description="Disordered" evidence="1">
    <location>
        <begin position="494"/>
        <end position="513"/>
    </location>
</feature>
<protein>
    <submittedName>
        <fullName evidence="2">F6af6031-cfea-46da-89d2-efde7f41c4f8</fullName>
    </submittedName>
</protein>
<evidence type="ECO:0000313" key="3">
    <source>
        <dbReference type="Proteomes" id="UP000289323"/>
    </source>
</evidence>
<dbReference type="Proteomes" id="UP000289323">
    <property type="component" value="Unassembled WGS sequence"/>
</dbReference>
<gene>
    <name evidence="2" type="ORF">TT172_LOCUS9117</name>
</gene>
<dbReference type="AlphaFoldDB" id="A0A3S4CBS6"/>
<sequence length="513" mass="55585">MSGSQSSAKAQSVVDDEQLSTVSLASPKPEELGAVGNGDPKEIPILCDSTTCEVGDVTSDNGGISDGERQETVSTTAETNGVATEPTTPDIKIESDDDLDMKDLVQSSAKFADVVSYHAEADTYIRIRDAEGNGLYYKVCSALVAAASPTLKTIIHGPAASVSRNGKLVFDVADFGNDSFGLDLVLSIIHYKFKEIPSRPDVDQLYGLAKVVEKCDCAHLLAGYMEKWVSGLNWHIVMQNEQNDHDKTLYLTWVLGEARWFARMLSRVAQNATLSDAGELLDTRGLPWKDQGLPESVIELIRKARIDCLTKCVKAVDQPLHDLIAGGDAAMKFCRSKDANDELKQSCHHLQLGSLMSSLAAAKLVPFPTINGYRGSASALAKKLGAMKVIRFKLPGTPAHLDSHINCGIHHQEALEDALSQEVELPVWVIQQLALRAQKSGAWSEEVFKGFNAEEAIQNASDPALENLLLDSTQFKQVKVMDYVLADMELGAEPGRAEGSIKEEKVEAEDTGA</sequence>
<organism evidence="2 3">
    <name type="scientific">Thermothielavioides terrestris</name>
    <dbReference type="NCBI Taxonomy" id="2587410"/>
    <lineage>
        <taxon>Eukaryota</taxon>
        <taxon>Fungi</taxon>
        <taxon>Dikarya</taxon>
        <taxon>Ascomycota</taxon>
        <taxon>Pezizomycotina</taxon>
        <taxon>Sordariomycetes</taxon>
        <taxon>Sordariomycetidae</taxon>
        <taxon>Sordariales</taxon>
        <taxon>Chaetomiaceae</taxon>
        <taxon>Thermothielavioides</taxon>
    </lineage>
</organism>
<feature type="compositionally biased region" description="Basic and acidic residues" evidence="1">
    <location>
        <begin position="495"/>
        <end position="505"/>
    </location>
</feature>
<reference evidence="2 3" key="1">
    <citation type="submission" date="2018-04" db="EMBL/GenBank/DDBJ databases">
        <authorList>
            <person name="Huttner S."/>
            <person name="Dainat J."/>
        </authorList>
    </citation>
    <scope>NUCLEOTIDE SEQUENCE [LARGE SCALE GENOMIC DNA]</scope>
</reference>
<feature type="compositionally biased region" description="Polar residues" evidence="1">
    <location>
        <begin position="72"/>
        <end position="87"/>
    </location>
</feature>
<name>A0A3S4CBS6_9PEZI</name>
<accession>A0A3S4CBS6</accession>
<feature type="region of interest" description="Disordered" evidence="1">
    <location>
        <begin position="1"/>
        <end position="41"/>
    </location>
</feature>